<dbReference type="Gene3D" id="3.40.630.30">
    <property type="match status" value="1"/>
</dbReference>
<comment type="caution">
    <text evidence="2">The sequence shown here is derived from an EMBL/GenBank/DDBJ whole genome shotgun (WGS) entry which is preliminary data.</text>
</comment>
<dbReference type="InterPro" id="IPR000182">
    <property type="entry name" value="GNAT_dom"/>
</dbReference>
<reference evidence="2 3" key="1">
    <citation type="submission" date="2018-08" db="EMBL/GenBank/DDBJ databases">
        <title>Genomic Encyclopedia of Archaeal and Bacterial Type Strains, Phase II (KMG-II): from individual species to whole genera.</title>
        <authorList>
            <person name="Goeker M."/>
        </authorList>
    </citation>
    <scope>NUCLEOTIDE SEQUENCE [LARGE SCALE GENOMIC DNA]</scope>
    <source>
        <strain evidence="2 3">DSM 17905</strain>
    </source>
</reference>
<protein>
    <submittedName>
        <fullName evidence="2">Acetyltransferase (GNAT) family protein</fullName>
    </submittedName>
</protein>
<evidence type="ECO:0000313" key="3">
    <source>
        <dbReference type="Proteomes" id="UP000256294"/>
    </source>
</evidence>
<dbReference type="EMBL" id="QTUB01000001">
    <property type="protein sequence ID" value="REF28824.1"/>
    <property type="molecule type" value="Genomic_DNA"/>
</dbReference>
<dbReference type="PROSITE" id="PS51186">
    <property type="entry name" value="GNAT"/>
    <property type="match status" value="1"/>
</dbReference>
<feature type="domain" description="N-acetyltransferase" evidence="1">
    <location>
        <begin position="1"/>
        <end position="93"/>
    </location>
</feature>
<evidence type="ECO:0000259" key="1">
    <source>
        <dbReference type="PROSITE" id="PS51186"/>
    </source>
</evidence>
<name>A0A3D9US69_9GAMM</name>
<evidence type="ECO:0000313" key="2">
    <source>
        <dbReference type="EMBL" id="REF28824.1"/>
    </source>
</evidence>
<sequence length="93" mass="11169">MYERCVNEGKPSEYNLYRMMIDKLYQNKGIGSVAMQLLLDEMKQQTDCHKISVCYDETSERHRKFYQRFGFTEVGYCDEYEEMLAELIVKKEV</sequence>
<dbReference type="Proteomes" id="UP000256294">
    <property type="component" value="Unassembled WGS sequence"/>
</dbReference>
<dbReference type="InterPro" id="IPR016181">
    <property type="entry name" value="Acyl_CoA_acyltransferase"/>
</dbReference>
<dbReference type="GO" id="GO:0016747">
    <property type="term" value="F:acyltransferase activity, transferring groups other than amino-acyl groups"/>
    <property type="evidence" value="ECO:0007669"/>
    <property type="project" value="InterPro"/>
</dbReference>
<organism evidence="2 3">
    <name type="scientific">Xenorhabdus cabanillasii</name>
    <dbReference type="NCBI Taxonomy" id="351673"/>
    <lineage>
        <taxon>Bacteria</taxon>
        <taxon>Pseudomonadati</taxon>
        <taxon>Pseudomonadota</taxon>
        <taxon>Gammaproteobacteria</taxon>
        <taxon>Enterobacterales</taxon>
        <taxon>Morganellaceae</taxon>
        <taxon>Xenorhabdus</taxon>
    </lineage>
</organism>
<dbReference type="AlphaFoldDB" id="A0A3D9US69"/>
<keyword evidence="2" id="KW-0808">Transferase</keyword>
<gene>
    <name evidence="2" type="ORF">BDD26_3788</name>
</gene>
<proteinExistence type="predicted"/>
<keyword evidence="3" id="KW-1185">Reference proteome</keyword>
<dbReference type="Pfam" id="PF00583">
    <property type="entry name" value="Acetyltransf_1"/>
    <property type="match status" value="1"/>
</dbReference>
<dbReference type="SUPFAM" id="SSF55729">
    <property type="entry name" value="Acyl-CoA N-acyltransferases (Nat)"/>
    <property type="match status" value="1"/>
</dbReference>
<dbReference type="CDD" id="cd04301">
    <property type="entry name" value="NAT_SF"/>
    <property type="match status" value="1"/>
</dbReference>
<accession>A0A3D9US69</accession>